<dbReference type="Proteomes" id="UP000525686">
    <property type="component" value="Unassembled WGS sequence"/>
</dbReference>
<protein>
    <recommendedName>
        <fullName evidence="9">LPXTG cell wall anchor domain-containing protein</fullName>
    </recommendedName>
</protein>
<feature type="region of interest" description="Disordered" evidence="1">
    <location>
        <begin position="32"/>
        <end position="78"/>
    </location>
</feature>
<proteinExistence type="predicted"/>
<evidence type="ECO:0000313" key="6">
    <source>
        <dbReference type="Proteomes" id="UP000320857"/>
    </source>
</evidence>
<dbReference type="EMBL" id="JABJXA010000038">
    <property type="protein sequence ID" value="MBB1258956.1"/>
    <property type="molecule type" value="Genomic_DNA"/>
</dbReference>
<evidence type="ECO:0000256" key="1">
    <source>
        <dbReference type="SAM" id="MobiDB-lite"/>
    </source>
</evidence>
<dbReference type="RefSeq" id="WP_143649038.1">
    <property type="nucleotide sequence ID" value="NZ_JABJWZ010000426.1"/>
</dbReference>
<keyword evidence="2" id="KW-1133">Transmembrane helix</keyword>
<feature type="region of interest" description="Disordered" evidence="1">
    <location>
        <begin position="109"/>
        <end position="129"/>
    </location>
</feature>
<reference evidence="5 6" key="1">
    <citation type="submission" date="2019-10" db="EMBL/GenBank/DDBJ databases">
        <title>Streptomyces sp. nov., a novel actinobacterium isolated from alkaline environment.</title>
        <authorList>
            <person name="Golinska P."/>
        </authorList>
    </citation>
    <scope>NUCLEOTIDE SEQUENCE [LARGE SCALE GENOMIC DNA]</scope>
    <source>
        <strain evidence="5 6">OF1</strain>
    </source>
</reference>
<evidence type="ECO:0000313" key="4">
    <source>
        <dbReference type="EMBL" id="MBB1258956.1"/>
    </source>
</evidence>
<name>A0A5P0YT19_9ACTN</name>
<gene>
    <name evidence="5" type="ORF">FNX44_016615</name>
    <name evidence="3" type="ORF">H3146_25540</name>
    <name evidence="4" type="ORF">H3147_08930</name>
</gene>
<evidence type="ECO:0008006" key="9">
    <source>
        <dbReference type="Google" id="ProtNLM"/>
    </source>
</evidence>
<evidence type="ECO:0000313" key="7">
    <source>
        <dbReference type="Proteomes" id="UP000517765"/>
    </source>
</evidence>
<evidence type="ECO:0000313" key="5">
    <source>
        <dbReference type="EMBL" id="MQS03464.1"/>
    </source>
</evidence>
<feature type="transmembrane region" description="Helical" evidence="2">
    <location>
        <begin position="85"/>
        <end position="104"/>
    </location>
</feature>
<organism evidence="5 6">
    <name type="scientific">Streptomyces alkaliterrae</name>
    <dbReference type="NCBI Taxonomy" id="2213162"/>
    <lineage>
        <taxon>Bacteria</taxon>
        <taxon>Bacillati</taxon>
        <taxon>Actinomycetota</taxon>
        <taxon>Actinomycetes</taxon>
        <taxon>Kitasatosporales</taxon>
        <taxon>Streptomycetaceae</taxon>
        <taxon>Streptomyces</taxon>
    </lineage>
</organism>
<dbReference type="EMBL" id="VJYK02000171">
    <property type="protein sequence ID" value="MQS03464.1"/>
    <property type="molecule type" value="Genomic_DNA"/>
</dbReference>
<feature type="compositionally biased region" description="Low complexity" evidence="1">
    <location>
        <begin position="35"/>
        <end position="56"/>
    </location>
</feature>
<dbReference type="EMBL" id="JABJWZ010000426">
    <property type="protein sequence ID" value="MBB1256684.1"/>
    <property type="molecule type" value="Genomic_DNA"/>
</dbReference>
<evidence type="ECO:0000256" key="2">
    <source>
        <dbReference type="SAM" id="Phobius"/>
    </source>
</evidence>
<reference evidence="7 8" key="2">
    <citation type="submission" date="2020-05" db="EMBL/GenBank/DDBJ databases">
        <title>Classification of alakaliphilic streptomycetes isolated from an alkaline soil next to Lonar Crater, India and a proposal for the recognition of Streptomyces alkaliterrae sp. nov.</title>
        <authorList>
            <person name="Golinska P."/>
        </authorList>
    </citation>
    <scope>NUCLEOTIDE SEQUENCE [LARGE SCALE GENOMIC DNA]</scope>
    <source>
        <strain evidence="8">OF3</strain>
        <strain evidence="7">OF8</strain>
    </source>
</reference>
<comment type="caution">
    <text evidence="5">The sequence shown here is derived from an EMBL/GenBank/DDBJ whole genome shotgun (WGS) entry which is preliminary data.</text>
</comment>
<evidence type="ECO:0000313" key="8">
    <source>
        <dbReference type="Proteomes" id="UP000525686"/>
    </source>
</evidence>
<sequence length="129" mass="12555">MAAHHRPLATSAVAGGLLFALWFVPSANATYESGKPAAPTTADAPAKAESSAAGGASDDRAADSPVGQDPAVDGPLLADTGSFDSTPYVAGGLAFLVFGAGLVAHSVRRSRAEATPGGGSAGLSPTSFS</sequence>
<keyword evidence="2" id="KW-0812">Transmembrane</keyword>
<dbReference type="Proteomes" id="UP000517765">
    <property type="component" value="Unassembled WGS sequence"/>
</dbReference>
<evidence type="ECO:0000313" key="3">
    <source>
        <dbReference type="EMBL" id="MBB1256684.1"/>
    </source>
</evidence>
<dbReference type="AlphaFoldDB" id="A0A5P0YT19"/>
<keyword evidence="2" id="KW-0472">Membrane</keyword>
<dbReference type="Proteomes" id="UP000320857">
    <property type="component" value="Unassembled WGS sequence"/>
</dbReference>
<accession>A0A5P0YT19</accession>
<reference evidence="3" key="3">
    <citation type="journal article" name="Syst. Appl. Microbiol.">
        <title>Streptomyces alkaliterrae sp. nov., isolated from an alkaline soil, and emended descriptions of Streptomyces alkaliphilus, Streptomyces calidiresistens and Streptomyces durbertensis.</title>
        <authorList>
            <person name="Swiecimska M."/>
            <person name="Golinska P."/>
            <person name="Nouioui I."/>
            <person name="Wypij M."/>
            <person name="Rai M."/>
            <person name="Sangal V."/>
            <person name="Goodfellow M."/>
        </authorList>
    </citation>
    <scope>NUCLEOTIDE SEQUENCE</scope>
    <source>
        <strain evidence="3">OF3</strain>
        <strain evidence="4">OF8</strain>
    </source>
</reference>
<keyword evidence="6" id="KW-1185">Reference proteome</keyword>